<dbReference type="InterPro" id="IPR017853">
    <property type="entry name" value="GH"/>
</dbReference>
<keyword evidence="8 9" id="KW-0624">Polysaccharide degradation</keyword>
<dbReference type="AlphaFoldDB" id="A0A7L8AIZ3"/>
<keyword evidence="12" id="KW-1185">Reference proteome</keyword>
<dbReference type="PRINTS" id="PR00134">
    <property type="entry name" value="GLHYDRLASE10"/>
</dbReference>
<keyword evidence="3 11" id="KW-0858">Xylan degradation</keyword>
<dbReference type="SUPFAM" id="SSF49785">
    <property type="entry name" value="Galactose-binding domain-like"/>
    <property type="match status" value="1"/>
</dbReference>
<evidence type="ECO:0000256" key="1">
    <source>
        <dbReference type="ARBA" id="ARBA00000681"/>
    </source>
</evidence>
<keyword evidence="6 9" id="KW-0119">Carbohydrate metabolism</keyword>
<keyword evidence="4" id="KW-0732">Signal</keyword>
<evidence type="ECO:0000256" key="8">
    <source>
        <dbReference type="ARBA" id="ARBA00023326"/>
    </source>
</evidence>
<dbReference type="PROSITE" id="PS51760">
    <property type="entry name" value="GH10_2"/>
    <property type="match status" value="1"/>
</dbReference>
<dbReference type="KEGG" id="phal:H9I45_05930"/>
<dbReference type="RefSeq" id="WP_088353161.1">
    <property type="nucleotide sequence ID" value="NZ_CP061813.1"/>
</dbReference>
<dbReference type="Pfam" id="PF00331">
    <property type="entry name" value="Glyco_hydro_10"/>
    <property type="match status" value="1"/>
</dbReference>
<organism evidence="11 12">
    <name type="scientific">Polaribacter haliotis</name>
    <dbReference type="NCBI Taxonomy" id="1888915"/>
    <lineage>
        <taxon>Bacteria</taxon>
        <taxon>Pseudomonadati</taxon>
        <taxon>Bacteroidota</taxon>
        <taxon>Flavobacteriia</taxon>
        <taxon>Flavobacteriales</taxon>
        <taxon>Flavobacteriaceae</taxon>
    </lineage>
</organism>
<dbReference type="SUPFAM" id="SSF51445">
    <property type="entry name" value="(Trans)glycosidases"/>
    <property type="match status" value="1"/>
</dbReference>
<evidence type="ECO:0000256" key="6">
    <source>
        <dbReference type="ARBA" id="ARBA00023277"/>
    </source>
</evidence>
<dbReference type="PANTHER" id="PTHR31490:SF88">
    <property type="entry name" value="BETA-XYLANASE"/>
    <property type="match status" value="1"/>
</dbReference>
<evidence type="ECO:0000256" key="3">
    <source>
        <dbReference type="ARBA" id="ARBA00022651"/>
    </source>
</evidence>
<evidence type="ECO:0000256" key="9">
    <source>
        <dbReference type="RuleBase" id="RU361174"/>
    </source>
</evidence>
<dbReference type="SMART" id="SM00633">
    <property type="entry name" value="Glyco_10"/>
    <property type="match status" value="1"/>
</dbReference>
<dbReference type="PANTHER" id="PTHR31490">
    <property type="entry name" value="GLYCOSYL HYDROLASE"/>
    <property type="match status" value="1"/>
</dbReference>
<dbReference type="GO" id="GO:0031176">
    <property type="term" value="F:endo-1,4-beta-xylanase activity"/>
    <property type="evidence" value="ECO:0007669"/>
    <property type="project" value="UniProtKB-EC"/>
</dbReference>
<sequence length="585" mass="67540">MKQLLFFISILVFPLISFSQEDYKKGENLIDYSNIKFLKTNKKFGSVTRIEPFKKENATFEIETVTLPKFIYNSATALPIKKVSVKKGRIFLLSFSAKTTKSSLETGEAKVNILFKQSDSYKNNMLSTQSISSKWQKYYVPFQSNININKKDLGIVLHYGFKPQAFQIKDIKFELFPENTDLASLPKTKIVYKGMEADAKWRKDALARIEVIRKGNFELQFTKDGKPVANKNIKIELAKHSFPFGAAINAKAIVENGAAYKHFKKAFDLAVFENDLKIKSLQWDKKKQQALDAISILRNDNVTIKGHVLIWPGFNYLTKEFKKNENNPKKIKELIENHVDNLLDMTKGNISHWDVVNEAYTNRDLQRITGSEEVLYDGFRTLRKKQPNAKGFTNEYGIISKGGLDTKKQEWYYNFVKRIDENTNGLINGIGIQSHIGSDLTPPEKVLDILAYYATLDKQISISEFTMDIQEPKIREQYTRDFMIAAFSHPNVSEFLFWGFQLDERKKVDIYNKDWSIGTMGKAYFSLVDNDWRTRINSKTDSNGSLKGRGFYGFYNYSYMENGKEFVGTFVLNKNNRKPIKIELK</sequence>
<dbReference type="EMBL" id="CP061813">
    <property type="protein sequence ID" value="QOD61981.1"/>
    <property type="molecule type" value="Genomic_DNA"/>
</dbReference>
<evidence type="ECO:0000313" key="12">
    <source>
        <dbReference type="Proteomes" id="UP000516764"/>
    </source>
</evidence>
<evidence type="ECO:0000259" key="10">
    <source>
        <dbReference type="PROSITE" id="PS51760"/>
    </source>
</evidence>
<evidence type="ECO:0000256" key="5">
    <source>
        <dbReference type="ARBA" id="ARBA00022801"/>
    </source>
</evidence>
<keyword evidence="5 9" id="KW-0378">Hydrolase</keyword>
<name>A0A7L8AIZ3_9FLAO</name>
<proteinExistence type="inferred from homology"/>
<dbReference type="InterPro" id="IPR001000">
    <property type="entry name" value="GH10_dom"/>
</dbReference>
<evidence type="ECO:0000256" key="2">
    <source>
        <dbReference type="ARBA" id="ARBA00007495"/>
    </source>
</evidence>
<dbReference type="Proteomes" id="UP000516764">
    <property type="component" value="Chromosome"/>
</dbReference>
<feature type="domain" description="GH10" evidence="10">
    <location>
        <begin position="228"/>
        <end position="530"/>
    </location>
</feature>
<dbReference type="OrthoDB" id="9809277at2"/>
<gene>
    <name evidence="11" type="ORF">H9I45_05930</name>
</gene>
<dbReference type="GO" id="GO:0045493">
    <property type="term" value="P:xylan catabolic process"/>
    <property type="evidence" value="ECO:0007669"/>
    <property type="project" value="UniProtKB-KW"/>
</dbReference>
<dbReference type="InterPro" id="IPR008979">
    <property type="entry name" value="Galactose-bd-like_sf"/>
</dbReference>
<dbReference type="Gene3D" id="2.60.120.260">
    <property type="entry name" value="Galactose-binding domain-like"/>
    <property type="match status" value="1"/>
</dbReference>
<dbReference type="InterPro" id="IPR044846">
    <property type="entry name" value="GH10"/>
</dbReference>
<dbReference type="Gene3D" id="3.20.20.80">
    <property type="entry name" value="Glycosidases"/>
    <property type="match status" value="1"/>
</dbReference>
<evidence type="ECO:0000313" key="11">
    <source>
        <dbReference type="EMBL" id="QOD61981.1"/>
    </source>
</evidence>
<keyword evidence="7 9" id="KW-0326">Glycosidase</keyword>
<comment type="catalytic activity">
    <reaction evidence="1 9">
        <text>Endohydrolysis of (1-&gt;4)-beta-D-xylosidic linkages in xylans.</text>
        <dbReference type="EC" id="3.2.1.8"/>
    </reaction>
</comment>
<reference evidence="11 12" key="1">
    <citation type="journal article" date="2016" name="Int. J. Syst. Evol. Microbiol.">
        <title>Polaribacter haliotis sp. nov., isolated from the gut of abalone Haliotis discus hannai.</title>
        <authorList>
            <person name="Kim Y.O."/>
            <person name="Park I.S."/>
            <person name="Park S."/>
            <person name="Nam B.H."/>
            <person name="Park J.M."/>
            <person name="Kim D.G."/>
            <person name="Yoon J.H."/>
        </authorList>
    </citation>
    <scope>NUCLEOTIDE SEQUENCE [LARGE SCALE GENOMIC DNA]</scope>
    <source>
        <strain evidence="11 12">KCTC 52418</strain>
    </source>
</reference>
<evidence type="ECO:0000256" key="4">
    <source>
        <dbReference type="ARBA" id="ARBA00022729"/>
    </source>
</evidence>
<comment type="similarity">
    <text evidence="2 9">Belongs to the glycosyl hydrolase 10 (cellulase F) family.</text>
</comment>
<protein>
    <recommendedName>
        <fullName evidence="9">Beta-xylanase</fullName>
        <ecNumber evidence="9">3.2.1.8</ecNumber>
    </recommendedName>
</protein>
<dbReference type="EC" id="3.2.1.8" evidence="9"/>
<evidence type="ECO:0000256" key="7">
    <source>
        <dbReference type="ARBA" id="ARBA00023295"/>
    </source>
</evidence>
<accession>A0A7L8AIZ3</accession>